<dbReference type="InterPro" id="IPR015315">
    <property type="entry name" value="DUF1963"/>
</dbReference>
<reference evidence="2" key="1">
    <citation type="submission" date="2017-01" db="EMBL/GenBank/DDBJ databases">
        <authorList>
            <person name="Varghese N."/>
            <person name="Submissions S."/>
        </authorList>
    </citation>
    <scope>NUCLEOTIDE SEQUENCE [LARGE SCALE GENOMIC DNA]</scope>
    <source>
        <strain evidence="2">DSM 21768</strain>
    </source>
</reference>
<dbReference type="Proteomes" id="UP000187495">
    <property type="component" value="Unassembled WGS sequence"/>
</dbReference>
<dbReference type="RefSeq" id="WP_076555029.1">
    <property type="nucleotide sequence ID" value="NZ_FTNU01000005.1"/>
</dbReference>
<dbReference type="Pfam" id="PF09234">
    <property type="entry name" value="DUF1963"/>
    <property type="match status" value="1"/>
</dbReference>
<keyword evidence="2" id="KW-1185">Reference proteome</keyword>
<dbReference type="InterPro" id="IPR035948">
    <property type="entry name" value="YwqG-like_sf"/>
</dbReference>
<evidence type="ECO:0000313" key="2">
    <source>
        <dbReference type="Proteomes" id="UP000187495"/>
    </source>
</evidence>
<dbReference type="Gene3D" id="2.30.320.10">
    <property type="entry name" value="YwqG-like"/>
    <property type="match status" value="1"/>
</dbReference>
<organism evidence="1 2">
    <name type="scientific">Moraxella cuniculi DSM 21768</name>
    <dbReference type="NCBI Taxonomy" id="1122245"/>
    <lineage>
        <taxon>Bacteria</taxon>
        <taxon>Pseudomonadati</taxon>
        <taxon>Pseudomonadota</taxon>
        <taxon>Gammaproteobacteria</taxon>
        <taxon>Moraxellales</taxon>
        <taxon>Moraxellaceae</taxon>
        <taxon>Moraxella</taxon>
    </lineage>
</organism>
<accession>A0A1N7EHU5</accession>
<sequence>MSASDLPKPLQTLLTISKLNCVKINLSKQDNDFLPTTSSQVGGMGYLPIGETYPTKADGTPLVLLAQLNFRQLGAVVEMSQLSYPLPKQGILQIYIDGQDDNYLYGADFDNQLPSKTYQVRFWQDDSLPINADELTQITEQLQGFGIDKLPFDFRHQYAMDFALTSQSCTTTCHEYNHISQKIDELAGVDVWDYLEEELKIDDADEVLTSYDELVNSGGHQILGYPIFTQTDPREYEGSLQEHILLLQIDTDDENDIIWGDSGVANFFIHPKDLKEQNFSKLIYNWDCY</sequence>
<dbReference type="AlphaFoldDB" id="A0A1N7EHU5"/>
<evidence type="ECO:0000313" key="1">
    <source>
        <dbReference type="EMBL" id="SIR87637.1"/>
    </source>
</evidence>
<dbReference type="STRING" id="34061.B0189_03680"/>
<dbReference type="SUPFAM" id="SSF103032">
    <property type="entry name" value="Hypothetical protein YwqG"/>
    <property type="match status" value="1"/>
</dbReference>
<dbReference type="PANTHER" id="PTHR36436:SF6">
    <property type="entry name" value="SLL5081 PROTEIN"/>
    <property type="match status" value="1"/>
</dbReference>
<dbReference type="PANTHER" id="PTHR36436">
    <property type="entry name" value="SLL5081 PROTEIN"/>
    <property type="match status" value="1"/>
</dbReference>
<dbReference type="EMBL" id="FTNU01000005">
    <property type="protein sequence ID" value="SIR87637.1"/>
    <property type="molecule type" value="Genomic_DNA"/>
</dbReference>
<protein>
    <submittedName>
        <fullName evidence="1">Uncharacterized protein YwqG</fullName>
    </submittedName>
</protein>
<name>A0A1N7EHU5_9GAMM</name>
<gene>
    <name evidence="1" type="ORF">SAMN02745664_10542</name>
</gene>
<proteinExistence type="predicted"/>